<keyword evidence="2" id="KW-1185">Reference proteome</keyword>
<sequence>MIEYLTFNKTMSEEMPEFYQLGEETEAINYFSMAYELWLGDSQIMSQLKQVADR</sequence>
<dbReference type="Proteomes" id="UP000605253">
    <property type="component" value="Unassembled WGS sequence"/>
</dbReference>
<dbReference type="AlphaFoldDB" id="A0A917FN65"/>
<reference evidence="1" key="2">
    <citation type="submission" date="2020-09" db="EMBL/GenBank/DDBJ databases">
        <authorList>
            <person name="Sun Q."/>
            <person name="Zhou Y."/>
        </authorList>
    </citation>
    <scope>NUCLEOTIDE SEQUENCE</scope>
    <source>
        <strain evidence="1">CGMCC 1.12181</strain>
    </source>
</reference>
<evidence type="ECO:0000313" key="1">
    <source>
        <dbReference type="EMBL" id="GGF93947.1"/>
    </source>
</evidence>
<name>A0A917FN65_9GAMM</name>
<accession>A0A917FN65</accession>
<proteinExistence type="predicted"/>
<protein>
    <submittedName>
        <fullName evidence="1">Uncharacterized protein</fullName>
    </submittedName>
</protein>
<gene>
    <name evidence="1" type="ORF">GCM10011365_14010</name>
</gene>
<comment type="caution">
    <text evidence="1">The sequence shown here is derived from an EMBL/GenBank/DDBJ whole genome shotgun (WGS) entry which is preliminary data.</text>
</comment>
<reference evidence="1" key="1">
    <citation type="journal article" date="2014" name="Int. J. Syst. Evol. Microbiol.">
        <title>Complete genome sequence of Corynebacterium casei LMG S-19264T (=DSM 44701T), isolated from a smear-ripened cheese.</title>
        <authorList>
            <consortium name="US DOE Joint Genome Institute (JGI-PGF)"/>
            <person name="Walter F."/>
            <person name="Albersmeier A."/>
            <person name="Kalinowski J."/>
            <person name="Ruckert C."/>
        </authorList>
    </citation>
    <scope>NUCLEOTIDE SEQUENCE</scope>
    <source>
        <strain evidence="1">CGMCC 1.12181</strain>
    </source>
</reference>
<evidence type="ECO:0000313" key="2">
    <source>
        <dbReference type="Proteomes" id="UP000605253"/>
    </source>
</evidence>
<organism evidence="1 2">
    <name type="scientific">Marinicella pacifica</name>
    <dbReference type="NCBI Taxonomy" id="1171543"/>
    <lineage>
        <taxon>Bacteria</taxon>
        <taxon>Pseudomonadati</taxon>
        <taxon>Pseudomonadota</taxon>
        <taxon>Gammaproteobacteria</taxon>
        <taxon>Lysobacterales</taxon>
        <taxon>Marinicellaceae</taxon>
        <taxon>Marinicella</taxon>
    </lineage>
</organism>
<dbReference type="EMBL" id="BMEO01000005">
    <property type="protein sequence ID" value="GGF93947.1"/>
    <property type="molecule type" value="Genomic_DNA"/>
</dbReference>